<dbReference type="HOGENOM" id="CLU_010194_1_1_1"/>
<dbReference type="Pfam" id="PF00106">
    <property type="entry name" value="adh_short"/>
    <property type="match status" value="1"/>
</dbReference>
<evidence type="ECO:0000313" key="6">
    <source>
        <dbReference type="Proteomes" id="UP000001861"/>
    </source>
</evidence>
<evidence type="ECO:0000256" key="3">
    <source>
        <dbReference type="ARBA" id="ARBA00023002"/>
    </source>
</evidence>
<dbReference type="Proteomes" id="UP000001861">
    <property type="component" value="Unassembled WGS sequence"/>
</dbReference>
<comment type="caution">
    <text evidence="5">The sequence shown here is derived from an EMBL/GenBank/DDBJ whole genome shotgun (WGS) entry which is preliminary data.</text>
</comment>
<dbReference type="PROSITE" id="PS00061">
    <property type="entry name" value="ADH_SHORT"/>
    <property type="match status" value="1"/>
</dbReference>
<comment type="similarity">
    <text evidence="1 4">Belongs to the short-chain dehydrogenases/reductases (SDR) family.</text>
</comment>
<evidence type="ECO:0000256" key="1">
    <source>
        <dbReference type="ARBA" id="ARBA00006484"/>
    </source>
</evidence>
<evidence type="ECO:0000313" key="5">
    <source>
        <dbReference type="EMBL" id="EAU89495.2"/>
    </source>
</evidence>
<keyword evidence="6" id="KW-1185">Reference proteome</keyword>
<dbReference type="InterPro" id="IPR002347">
    <property type="entry name" value="SDR_fam"/>
</dbReference>
<dbReference type="InterPro" id="IPR020904">
    <property type="entry name" value="Sc_DH/Rdtase_CS"/>
</dbReference>
<proteinExistence type="inferred from homology"/>
<gene>
    <name evidence="5" type="ORF">CC1G_07721</name>
</gene>
<dbReference type="EMBL" id="AACS02000009">
    <property type="protein sequence ID" value="EAU89495.2"/>
    <property type="molecule type" value="Genomic_DNA"/>
</dbReference>
<reference evidence="5 6" key="1">
    <citation type="journal article" date="2010" name="Proc. Natl. Acad. Sci. U.S.A.">
        <title>Insights into evolution of multicellular fungi from the assembled chromosomes of the mushroom Coprinopsis cinerea (Coprinus cinereus).</title>
        <authorList>
            <person name="Stajich J.E."/>
            <person name="Wilke S.K."/>
            <person name="Ahren D."/>
            <person name="Au C.H."/>
            <person name="Birren B.W."/>
            <person name="Borodovsky M."/>
            <person name="Burns C."/>
            <person name="Canback B."/>
            <person name="Casselton L.A."/>
            <person name="Cheng C.K."/>
            <person name="Deng J."/>
            <person name="Dietrich F.S."/>
            <person name="Fargo D.C."/>
            <person name="Farman M.L."/>
            <person name="Gathman A.C."/>
            <person name="Goldberg J."/>
            <person name="Guigo R."/>
            <person name="Hoegger P.J."/>
            <person name="Hooker J.B."/>
            <person name="Huggins A."/>
            <person name="James T.Y."/>
            <person name="Kamada T."/>
            <person name="Kilaru S."/>
            <person name="Kodira C."/>
            <person name="Kues U."/>
            <person name="Kupfer D."/>
            <person name="Kwan H.S."/>
            <person name="Lomsadze A."/>
            <person name="Li W."/>
            <person name="Lilly W.W."/>
            <person name="Ma L.J."/>
            <person name="Mackey A.J."/>
            <person name="Manning G."/>
            <person name="Martin F."/>
            <person name="Muraguchi H."/>
            <person name="Natvig D.O."/>
            <person name="Palmerini H."/>
            <person name="Ramesh M.A."/>
            <person name="Rehmeyer C.J."/>
            <person name="Roe B.A."/>
            <person name="Shenoy N."/>
            <person name="Stanke M."/>
            <person name="Ter-Hovhannisyan V."/>
            <person name="Tunlid A."/>
            <person name="Velagapudi R."/>
            <person name="Vision T.J."/>
            <person name="Zeng Q."/>
            <person name="Zolan M.E."/>
            <person name="Pukkila P.J."/>
        </authorList>
    </citation>
    <scope>NUCLEOTIDE SEQUENCE [LARGE SCALE GENOMIC DNA]</scope>
    <source>
        <strain evidence="6">Okayama-7 / 130 / ATCC MYA-4618 / FGSC 9003</strain>
    </source>
</reference>
<dbReference type="VEuPathDB" id="FungiDB:CC1G_07721"/>
<dbReference type="SUPFAM" id="SSF51735">
    <property type="entry name" value="NAD(P)-binding Rossmann-fold domains"/>
    <property type="match status" value="1"/>
</dbReference>
<dbReference type="PANTHER" id="PTHR42760:SF5">
    <property type="entry name" value="2-DEHYDRO-3-DEOXY-D-GLUCONATE 5-DEHYDROGENASE"/>
    <property type="match status" value="1"/>
</dbReference>
<evidence type="ECO:0000256" key="2">
    <source>
        <dbReference type="ARBA" id="ARBA00022857"/>
    </source>
</evidence>
<dbReference type="PANTHER" id="PTHR42760">
    <property type="entry name" value="SHORT-CHAIN DEHYDROGENASES/REDUCTASES FAMILY MEMBER"/>
    <property type="match status" value="1"/>
</dbReference>
<dbReference type="STRING" id="240176.A8NBX4"/>
<accession>A8NBX4</accession>
<keyword evidence="2" id="KW-0521">NADP</keyword>
<dbReference type="Gene3D" id="3.40.50.720">
    <property type="entry name" value="NAD(P)-binding Rossmann-like Domain"/>
    <property type="match status" value="1"/>
</dbReference>
<protein>
    <submittedName>
        <fullName evidence="5">2-deoxy-D-gluconate 3-dehydrogenase</fullName>
    </submittedName>
</protein>
<name>A8NBX4_COPC7</name>
<dbReference type="OrthoDB" id="294295at2759"/>
<dbReference type="eggNOG" id="KOG0725">
    <property type="taxonomic scope" value="Eukaryota"/>
</dbReference>
<dbReference type="InterPro" id="IPR036291">
    <property type="entry name" value="NAD(P)-bd_dom_sf"/>
</dbReference>
<dbReference type="RefSeq" id="XP_001832334.2">
    <property type="nucleotide sequence ID" value="XM_001832282.2"/>
</dbReference>
<evidence type="ECO:0000256" key="4">
    <source>
        <dbReference type="RuleBase" id="RU000363"/>
    </source>
</evidence>
<organism evidence="5 6">
    <name type="scientific">Coprinopsis cinerea (strain Okayama-7 / 130 / ATCC MYA-4618 / FGSC 9003)</name>
    <name type="common">Inky cap fungus</name>
    <name type="synonym">Hormographiella aspergillata</name>
    <dbReference type="NCBI Taxonomy" id="240176"/>
    <lineage>
        <taxon>Eukaryota</taxon>
        <taxon>Fungi</taxon>
        <taxon>Dikarya</taxon>
        <taxon>Basidiomycota</taxon>
        <taxon>Agaricomycotina</taxon>
        <taxon>Agaricomycetes</taxon>
        <taxon>Agaricomycetidae</taxon>
        <taxon>Agaricales</taxon>
        <taxon>Agaricineae</taxon>
        <taxon>Psathyrellaceae</taxon>
        <taxon>Coprinopsis</taxon>
    </lineage>
</organism>
<keyword evidence="3" id="KW-0560">Oxidoreductase</keyword>
<dbReference type="KEGG" id="cci:CC1G_07721"/>
<dbReference type="AlphaFoldDB" id="A8NBX4"/>
<dbReference type="GeneID" id="6008818"/>
<dbReference type="InParanoid" id="A8NBX4"/>
<dbReference type="PRINTS" id="PR00081">
    <property type="entry name" value="GDHRDH"/>
</dbReference>
<dbReference type="GO" id="GO:0016616">
    <property type="term" value="F:oxidoreductase activity, acting on the CH-OH group of donors, NAD or NADP as acceptor"/>
    <property type="evidence" value="ECO:0007669"/>
    <property type="project" value="TreeGrafter"/>
</dbReference>
<sequence>MDPSPAIPALDLFSLRGQNVLITGATRGIGAACAIALAEAGASICLVQRHPTKDGPEPNLTTYNAIKALFDNDDPANQRTLEIVHCDLDNLDEVKGLFDRALEVFPNKEIHVLVNCAGIQRRAPAVDFGEKEWDEDISGQGPQGHNPAPVATRCALHVLNVNLKSVFLLSQAAGRHMVPLRRGKIINFCSLLTFQGGFTVPAYAAAKGALGQLTKAFANEWTSSSTTFRFPVFAVCRFGPSDALRPLWLARFRNSSHNGETATCGLVSVISLHFCCFLGAALARRERSSPVLSPDVGYL</sequence>
<dbReference type="PRINTS" id="PR00080">
    <property type="entry name" value="SDRFAMILY"/>
</dbReference>
<dbReference type="OMA" id="LFGVQCD"/>